<comment type="function">
    <text evidence="5">Probably involved in the biogenesis of the COX complex.</text>
</comment>
<dbReference type="InterPro" id="IPR045214">
    <property type="entry name" value="Surf1/Surf4"/>
</dbReference>
<dbReference type="Proteomes" id="UP001521116">
    <property type="component" value="Unassembled WGS sequence"/>
</dbReference>
<dbReference type="CDD" id="cd06662">
    <property type="entry name" value="SURF1"/>
    <property type="match status" value="1"/>
</dbReference>
<keyword evidence="5" id="KW-0496">Mitochondrion</keyword>
<feature type="transmembrane region" description="Helical" evidence="5">
    <location>
        <begin position="306"/>
        <end position="325"/>
    </location>
</feature>
<feature type="transmembrane region" description="Helical" evidence="5">
    <location>
        <begin position="91"/>
        <end position="109"/>
    </location>
</feature>
<dbReference type="PROSITE" id="PS50895">
    <property type="entry name" value="SURF1"/>
    <property type="match status" value="1"/>
</dbReference>
<organism evidence="7 8">
    <name type="scientific">Neofusicoccum ribis</name>
    <dbReference type="NCBI Taxonomy" id="45134"/>
    <lineage>
        <taxon>Eukaryota</taxon>
        <taxon>Fungi</taxon>
        <taxon>Dikarya</taxon>
        <taxon>Ascomycota</taxon>
        <taxon>Pezizomycotina</taxon>
        <taxon>Dothideomycetes</taxon>
        <taxon>Dothideomycetes incertae sedis</taxon>
        <taxon>Botryosphaeriales</taxon>
        <taxon>Botryosphaeriaceae</taxon>
        <taxon>Neofusicoccum</taxon>
    </lineage>
</organism>
<protein>
    <recommendedName>
        <fullName evidence="5">SURF1-like protein</fullName>
    </recommendedName>
</protein>
<comment type="caution">
    <text evidence="7">The sequence shown here is derived from an EMBL/GenBank/DDBJ whole genome shotgun (WGS) entry which is preliminary data.</text>
</comment>
<dbReference type="Pfam" id="PF02104">
    <property type="entry name" value="SURF1"/>
    <property type="match status" value="1"/>
</dbReference>
<comment type="subcellular location">
    <subcellularLocation>
        <location evidence="1">Membrane</location>
    </subcellularLocation>
    <subcellularLocation>
        <location evidence="5">Mitochondrion inner membrane</location>
        <topology evidence="5">Multi-pass membrane protein</topology>
    </subcellularLocation>
</comment>
<evidence type="ECO:0000313" key="7">
    <source>
        <dbReference type="EMBL" id="KAL1631865.1"/>
    </source>
</evidence>
<feature type="region of interest" description="Disordered" evidence="6">
    <location>
        <begin position="1"/>
        <end position="27"/>
    </location>
</feature>
<dbReference type="PANTHER" id="PTHR23427:SF2">
    <property type="entry name" value="SURFEIT LOCUS PROTEIN 1"/>
    <property type="match status" value="1"/>
</dbReference>
<dbReference type="EMBL" id="JAJVDC020000037">
    <property type="protein sequence ID" value="KAL1631865.1"/>
    <property type="molecule type" value="Genomic_DNA"/>
</dbReference>
<evidence type="ECO:0000256" key="6">
    <source>
        <dbReference type="SAM" id="MobiDB-lite"/>
    </source>
</evidence>
<keyword evidence="8" id="KW-1185">Reference proteome</keyword>
<dbReference type="PANTHER" id="PTHR23427">
    <property type="entry name" value="SURFEIT LOCUS PROTEIN"/>
    <property type="match status" value="1"/>
</dbReference>
<keyword evidence="2 5" id="KW-0812">Transmembrane</keyword>
<evidence type="ECO:0000256" key="5">
    <source>
        <dbReference type="RuleBase" id="RU363076"/>
    </source>
</evidence>
<name>A0ABR3SX10_9PEZI</name>
<gene>
    <name evidence="7" type="primary">SHY1</name>
    <name evidence="7" type="ORF">SLS56_004227</name>
</gene>
<accession>A0ABR3SX10</accession>
<keyword evidence="5" id="KW-0999">Mitochondrion inner membrane</keyword>
<sequence length="342" mass="38350">MSAPSLVPRQFLRSAGPGLRNLSQTTARRPQWRCPQCATQRPPRRQLPQQFQCRFQSTQPGPQPGDDPTFSSIVDQPAQLVKTGRRHGPGLIILALIPITAFALGTWQVQRLGWKTDLIARLEDRLVQPPLPLPPRIDPAAVADFDYRRVYATGVLNHRKEMLVGPRLNDGDDGYLVITPLERTDDSDGRGGGGSTSILVNRGWIPKAKKAQKDRAPEALPRGEVTVQGLLRLPWKKNTFTPDNQPGRGVWYFPDVEEMAAWAGTQPVWMEETMKPDLIESMTRADKGIPCGRAPEVNLRNNHTQYIFTWYALSAATSVMLWMVIKKPAGGVARRVRQSREW</sequence>
<dbReference type="InterPro" id="IPR002994">
    <property type="entry name" value="Surf1/Shy1"/>
</dbReference>
<evidence type="ECO:0000256" key="1">
    <source>
        <dbReference type="ARBA" id="ARBA00004370"/>
    </source>
</evidence>
<evidence type="ECO:0000256" key="4">
    <source>
        <dbReference type="ARBA" id="ARBA00023136"/>
    </source>
</evidence>
<comment type="similarity">
    <text evidence="5">Belongs to the SURF1 family.</text>
</comment>
<evidence type="ECO:0000313" key="8">
    <source>
        <dbReference type="Proteomes" id="UP001521116"/>
    </source>
</evidence>
<keyword evidence="3 5" id="KW-1133">Transmembrane helix</keyword>
<evidence type="ECO:0000256" key="2">
    <source>
        <dbReference type="ARBA" id="ARBA00022692"/>
    </source>
</evidence>
<proteinExistence type="inferred from homology"/>
<keyword evidence="4 5" id="KW-0472">Membrane</keyword>
<reference evidence="7 8" key="1">
    <citation type="submission" date="2024-02" db="EMBL/GenBank/DDBJ databases">
        <title>De novo assembly and annotation of 12 fungi associated with fruit tree decline syndrome in Ontario, Canada.</title>
        <authorList>
            <person name="Sulman M."/>
            <person name="Ellouze W."/>
            <person name="Ilyukhin E."/>
        </authorList>
    </citation>
    <scope>NUCLEOTIDE SEQUENCE [LARGE SCALE GENOMIC DNA]</scope>
    <source>
        <strain evidence="7 8">M1-105</strain>
    </source>
</reference>
<evidence type="ECO:0000256" key="3">
    <source>
        <dbReference type="ARBA" id="ARBA00022989"/>
    </source>
</evidence>